<dbReference type="RefSeq" id="WP_379893788.1">
    <property type="nucleotide sequence ID" value="NZ_CBCSCT010000112.1"/>
</dbReference>
<keyword evidence="1" id="KW-0472">Membrane</keyword>
<keyword evidence="1" id="KW-1133">Transmembrane helix</keyword>
<dbReference type="Proteomes" id="UP001596250">
    <property type="component" value="Unassembled WGS sequence"/>
</dbReference>
<accession>A0ABW1IN30</accession>
<proteinExistence type="predicted"/>
<organism evidence="2 3">
    <name type="scientific">Marinicrinis lubricantis</name>
    <dbReference type="NCBI Taxonomy" id="2086470"/>
    <lineage>
        <taxon>Bacteria</taxon>
        <taxon>Bacillati</taxon>
        <taxon>Bacillota</taxon>
        <taxon>Bacilli</taxon>
        <taxon>Bacillales</taxon>
        <taxon>Paenibacillaceae</taxon>
    </lineage>
</organism>
<keyword evidence="3" id="KW-1185">Reference proteome</keyword>
<evidence type="ECO:0000256" key="1">
    <source>
        <dbReference type="SAM" id="Phobius"/>
    </source>
</evidence>
<name>A0ABW1IN30_9BACL</name>
<keyword evidence="1" id="KW-0812">Transmembrane</keyword>
<feature type="transmembrane region" description="Helical" evidence="1">
    <location>
        <begin position="50"/>
        <end position="70"/>
    </location>
</feature>
<evidence type="ECO:0000313" key="3">
    <source>
        <dbReference type="Proteomes" id="UP001596250"/>
    </source>
</evidence>
<dbReference type="EMBL" id="JBHSQV010000100">
    <property type="protein sequence ID" value="MFC5986456.1"/>
    <property type="molecule type" value="Genomic_DNA"/>
</dbReference>
<protein>
    <submittedName>
        <fullName evidence="2">Uncharacterized protein</fullName>
    </submittedName>
</protein>
<reference evidence="3" key="1">
    <citation type="journal article" date="2019" name="Int. J. Syst. Evol. Microbiol.">
        <title>The Global Catalogue of Microorganisms (GCM) 10K type strain sequencing project: providing services to taxonomists for standard genome sequencing and annotation.</title>
        <authorList>
            <consortium name="The Broad Institute Genomics Platform"/>
            <consortium name="The Broad Institute Genome Sequencing Center for Infectious Disease"/>
            <person name="Wu L."/>
            <person name="Ma J."/>
        </authorList>
    </citation>
    <scope>NUCLEOTIDE SEQUENCE [LARGE SCALE GENOMIC DNA]</scope>
    <source>
        <strain evidence="3">CCM 8749</strain>
    </source>
</reference>
<sequence>MSLNVNFEPPSPLWKWFLYPMMSFSVIGCLYYTFSLIHADPVNLGVKIKLIASIFALFASSNLLIGYRYLLWATPIKNKLFQLSQKKPDIIQYRFGRFFIAEKILDAELPSHRWFKRLQQKDIQEVYEKDNK</sequence>
<gene>
    <name evidence="2" type="ORF">ACFPXP_08440</name>
</gene>
<feature type="transmembrane region" description="Helical" evidence="1">
    <location>
        <begin position="16"/>
        <end position="38"/>
    </location>
</feature>
<evidence type="ECO:0000313" key="2">
    <source>
        <dbReference type="EMBL" id="MFC5986456.1"/>
    </source>
</evidence>
<comment type="caution">
    <text evidence="2">The sequence shown here is derived from an EMBL/GenBank/DDBJ whole genome shotgun (WGS) entry which is preliminary data.</text>
</comment>